<protein>
    <recommendedName>
        <fullName evidence="6">Trimethyllysine dioxygenase, mitochondrial</fullName>
        <ecNumber evidence="5">1.14.11.8</ecNumber>
    </recommendedName>
    <alternativeName>
        <fullName evidence="13">Epsilon-trimethyllysine 2-oxoglutarate dioxygenase</fullName>
    </alternativeName>
    <alternativeName>
        <fullName evidence="12">TML hydroxylase</fullName>
    </alternativeName>
    <alternativeName>
        <fullName evidence="14">TML-alpha-ketoglutarate dioxygenase</fullName>
    </alternativeName>
</protein>
<comment type="caution">
    <text evidence="19">The sequence shown here is derived from an EMBL/GenBank/DDBJ whole genome shotgun (WGS) entry which is preliminary data.</text>
</comment>
<evidence type="ECO:0000256" key="8">
    <source>
        <dbReference type="ARBA" id="ARBA00022873"/>
    </source>
</evidence>
<dbReference type="Gene3D" id="3.60.130.10">
    <property type="entry name" value="Clavaminate synthase-like"/>
    <property type="match status" value="1"/>
</dbReference>
<comment type="catalytic activity">
    <reaction evidence="16">
        <text>N(6),N(6),N(6)-trimethyl-L-lysine + 2-oxoglutarate + O2 = (3S)-3-hydroxy-N(6),N(6),N(6)-trimethyl-L-lysine + succinate + CO2</text>
        <dbReference type="Rhea" id="RHEA:14181"/>
        <dbReference type="ChEBI" id="CHEBI:15379"/>
        <dbReference type="ChEBI" id="CHEBI:16526"/>
        <dbReference type="ChEBI" id="CHEBI:16810"/>
        <dbReference type="ChEBI" id="CHEBI:30031"/>
        <dbReference type="ChEBI" id="CHEBI:58100"/>
        <dbReference type="ChEBI" id="CHEBI:141499"/>
        <dbReference type="EC" id="1.14.11.8"/>
    </reaction>
</comment>
<evidence type="ECO:0000313" key="20">
    <source>
        <dbReference type="Proteomes" id="UP001148018"/>
    </source>
</evidence>
<comment type="pathway">
    <text evidence="3">Amine and polyamine biosynthesis; carnitine biosynthesis.</text>
</comment>
<sequence>MMAGSVTLTMRSLGHLGHHIRRASSVGLGIGKTPTTQCGSLQRRRLATAGSTPCNWRVGDHYFEIRSEDAWLQFDYVWLRDSCRSAASFDPKTSQRIVDTASIDLNLRPADAKETDGHVFLTWPDGHVTSYSLGWLVDHSHGSQRQAAVQPRALWNRGVYEAARVQSARWETIMSCREELRRFLRDFLLYGVAFVEGVPATVEATQALSERVSIIRETLFGRVWSFTSDLSRGDSAYTNGALDRHTDTSYFHEPCGVQVFHCLKHEGTGGRTLLVDGFYSAQKVLKESPESFELLSRVPITHENVEHTGAHRNHMVGVGPVLSTHPWNNELYMIRYNNYDRSPIDTAPQDVIKRWYQAHRLLTDELRKPENELWVKLTPGKVVFIDNWRVMHGRDSFTGLRQICGCYLPRDDVHSTARTLGLLA</sequence>
<evidence type="ECO:0000256" key="7">
    <source>
        <dbReference type="ARBA" id="ARBA00022723"/>
    </source>
</evidence>
<dbReference type="Pfam" id="PF02668">
    <property type="entry name" value="TauD"/>
    <property type="match status" value="1"/>
</dbReference>
<reference evidence="19" key="1">
    <citation type="submission" date="2022-07" db="EMBL/GenBank/DDBJ databases">
        <title>Chromosome-level genome of Muraenolepis orangiensis.</title>
        <authorList>
            <person name="Kim J."/>
        </authorList>
    </citation>
    <scope>NUCLEOTIDE SEQUENCE</scope>
    <source>
        <strain evidence="19">KU_S4_2022</strain>
        <tissue evidence="19">Muscle</tissue>
    </source>
</reference>
<name>A0A9Q0DLX6_9TELE</name>
<evidence type="ECO:0000256" key="13">
    <source>
        <dbReference type="ARBA" id="ARBA00031778"/>
    </source>
</evidence>
<evidence type="ECO:0000256" key="5">
    <source>
        <dbReference type="ARBA" id="ARBA00012267"/>
    </source>
</evidence>
<evidence type="ECO:0000256" key="9">
    <source>
        <dbReference type="ARBA" id="ARBA00022964"/>
    </source>
</evidence>
<comment type="cofactor">
    <cofactor evidence="1">
        <name>Fe(2+)</name>
        <dbReference type="ChEBI" id="CHEBI:29033"/>
    </cofactor>
</comment>
<keyword evidence="9" id="KW-0223">Dioxygenase</keyword>
<dbReference type="GO" id="GO:0005739">
    <property type="term" value="C:mitochondrion"/>
    <property type="evidence" value="ECO:0007669"/>
    <property type="project" value="TreeGrafter"/>
</dbReference>
<dbReference type="PANTHER" id="PTHR10696">
    <property type="entry name" value="GAMMA-BUTYROBETAINE HYDROXYLASE-RELATED"/>
    <property type="match status" value="1"/>
</dbReference>
<dbReference type="EMBL" id="JANIIK010000115">
    <property type="protein sequence ID" value="KAJ3589430.1"/>
    <property type="molecule type" value="Genomic_DNA"/>
</dbReference>
<dbReference type="InterPro" id="IPR012776">
    <property type="entry name" value="Trimethyllysine_dOase"/>
</dbReference>
<evidence type="ECO:0000256" key="12">
    <source>
        <dbReference type="ARBA" id="ARBA00030363"/>
    </source>
</evidence>
<keyword evidence="10" id="KW-0560">Oxidoreductase</keyword>
<dbReference type="InterPro" id="IPR042098">
    <property type="entry name" value="TauD-like_sf"/>
</dbReference>
<dbReference type="SUPFAM" id="SSF51197">
    <property type="entry name" value="Clavaminate synthase-like"/>
    <property type="match status" value="1"/>
</dbReference>
<evidence type="ECO:0000256" key="10">
    <source>
        <dbReference type="ARBA" id="ARBA00023002"/>
    </source>
</evidence>
<keyword evidence="7" id="KW-0479">Metal-binding</keyword>
<feature type="domain" description="Gamma-butyrobetaine hydroxylase-like N-terminal" evidence="18">
    <location>
        <begin position="60"/>
        <end position="136"/>
    </location>
</feature>
<evidence type="ECO:0000259" key="17">
    <source>
        <dbReference type="Pfam" id="PF02668"/>
    </source>
</evidence>
<dbReference type="InterPro" id="IPR050411">
    <property type="entry name" value="AlphaKG_dependent_hydroxylases"/>
</dbReference>
<keyword evidence="8" id="KW-0124">Carnitine biosynthesis</keyword>
<dbReference type="InterPro" id="IPR010376">
    <property type="entry name" value="GBBH-like_N"/>
</dbReference>
<dbReference type="Pfam" id="PF06155">
    <property type="entry name" value="GBBH-like_N"/>
    <property type="match status" value="1"/>
</dbReference>
<evidence type="ECO:0000259" key="18">
    <source>
        <dbReference type="Pfam" id="PF06155"/>
    </source>
</evidence>
<dbReference type="CDD" id="cd00250">
    <property type="entry name" value="CAS_like"/>
    <property type="match status" value="1"/>
</dbReference>
<feature type="domain" description="TauD/TfdA-like" evidence="17">
    <location>
        <begin position="171"/>
        <end position="407"/>
    </location>
</feature>
<gene>
    <name evidence="19" type="ORF">NHX12_010275</name>
</gene>
<dbReference type="InterPro" id="IPR038492">
    <property type="entry name" value="GBBH-like_N_sf"/>
</dbReference>
<dbReference type="PANTHER" id="PTHR10696:SF51">
    <property type="entry name" value="TRIMETHYLLYSINE DIOXYGENASE, MITOCHONDRIAL"/>
    <property type="match status" value="1"/>
</dbReference>
<keyword evidence="11" id="KW-0408">Iron</keyword>
<evidence type="ECO:0000256" key="15">
    <source>
        <dbReference type="ARBA" id="ARBA00046008"/>
    </source>
</evidence>
<evidence type="ECO:0000256" key="1">
    <source>
        <dbReference type="ARBA" id="ARBA00001954"/>
    </source>
</evidence>
<dbReference type="AlphaFoldDB" id="A0A9Q0DLX6"/>
<comment type="similarity">
    <text evidence="4">Belongs to the gamma-BBH/TMLD family.</text>
</comment>
<comment type="cofactor">
    <cofactor evidence="2">
        <name>L-ascorbate</name>
        <dbReference type="ChEBI" id="CHEBI:38290"/>
    </cofactor>
</comment>
<dbReference type="Gene3D" id="3.30.2020.30">
    <property type="match status" value="1"/>
</dbReference>
<comment type="function">
    <text evidence="15">Converts trimethyllysine (TML) into hydroxytrimethyllysine (HTML).</text>
</comment>
<dbReference type="FunFam" id="3.60.130.10:FF:000001">
    <property type="entry name" value="Trimethyllysine dioxygenase, mitochondrial"/>
    <property type="match status" value="1"/>
</dbReference>
<evidence type="ECO:0000256" key="2">
    <source>
        <dbReference type="ARBA" id="ARBA00001961"/>
    </source>
</evidence>
<organism evidence="19 20">
    <name type="scientific">Muraenolepis orangiensis</name>
    <name type="common">Patagonian moray cod</name>
    <dbReference type="NCBI Taxonomy" id="630683"/>
    <lineage>
        <taxon>Eukaryota</taxon>
        <taxon>Metazoa</taxon>
        <taxon>Chordata</taxon>
        <taxon>Craniata</taxon>
        <taxon>Vertebrata</taxon>
        <taxon>Euteleostomi</taxon>
        <taxon>Actinopterygii</taxon>
        <taxon>Neopterygii</taxon>
        <taxon>Teleostei</taxon>
        <taxon>Neoteleostei</taxon>
        <taxon>Acanthomorphata</taxon>
        <taxon>Zeiogadaria</taxon>
        <taxon>Gadariae</taxon>
        <taxon>Gadiformes</taxon>
        <taxon>Muraenolepidoidei</taxon>
        <taxon>Muraenolepididae</taxon>
        <taxon>Muraenolepis</taxon>
    </lineage>
</organism>
<dbReference type="InterPro" id="IPR003819">
    <property type="entry name" value="TauD/TfdA-like"/>
</dbReference>
<dbReference type="EC" id="1.14.11.8" evidence="5"/>
<dbReference type="FunFam" id="3.30.2020.30:FF:000002">
    <property type="entry name" value="Putative gamma-butyrobetaine dioxygenase"/>
    <property type="match status" value="1"/>
</dbReference>
<keyword evidence="20" id="KW-1185">Reference proteome</keyword>
<dbReference type="NCBIfam" id="TIGR02410">
    <property type="entry name" value="carnitine_TMLD"/>
    <property type="match status" value="1"/>
</dbReference>
<proteinExistence type="inferred from homology"/>
<dbReference type="OrthoDB" id="408743at2759"/>
<dbReference type="GO" id="GO:0045329">
    <property type="term" value="P:carnitine biosynthetic process"/>
    <property type="evidence" value="ECO:0007669"/>
    <property type="project" value="UniProtKB-KW"/>
</dbReference>
<evidence type="ECO:0000256" key="4">
    <source>
        <dbReference type="ARBA" id="ARBA00008654"/>
    </source>
</evidence>
<dbReference type="GO" id="GO:0050353">
    <property type="term" value="F:trimethyllysine dioxygenase activity"/>
    <property type="evidence" value="ECO:0007669"/>
    <property type="project" value="UniProtKB-EC"/>
</dbReference>
<evidence type="ECO:0000256" key="16">
    <source>
        <dbReference type="ARBA" id="ARBA00049334"/>
    </source>
</evidence>
<dbReference type="GO" id="GO:0005506">
    <property type="term" value="F:iron ion binding"/>
    <property type="evidence" value="ECO:0007669"/>
    <property type="project" value="InterPro"/>
</dbReference>
<evidence type="ECO:0000256" key="14">
    <source>
        <dbReference type="ARBA" id="ARBA00032283"/>
    </source>
</evidence>
<evidence type="ECO:0000256" key="3">
    <source>
        <dbReference type="ARBA" id="ARBA00005022"/>
    </source>
</evidence>
<accession>A0A9Q0DLX6</accession>
<evidence type="ECO:0000313" key="19">
    <source>
        <dbReference type="EMBL" id="KAJ3589430.1"/>
    </source>
</evidence>
<evidence type="ECO:0000256" key="11">
    <source>
        <dbReference type="ARBA" id="ARBA00023004"/>
    </source>
</evidence>
<evidence type="ECO:0000256" key="6">
    <source>
        <dbReference type="ARBA" id="ARBA00016835"/>
    </source>
</evidence>
<dbReference type="Proteomes" id="UP001148018">
    <property type="component" value="Unassembled WGS sequence"/>
</dbReference>